<accession>A0A0E0AMF7</accession>
<evidence type="ECO:0000313" key="2">
    <source>
        <dbReference type="Proteomes" id="UP000026961"/>
    </source>
</evidence>
<protein>
    <submittedName>
        <fullName evidence="1">Uncharacterized protein</fullName>
    </submittedName>
</protein>
<organism evidence="1">
    <name type="scientific">Oryza glumipatula</name>
    <dbReference type="NCBI Taxonomy" id="40148"/>
    <lineage>
        <taxon>Eukaryota</taxon>
        <taxon>Viridiplantae</taxon>
        <taxon>Streptophyta</taxon>
        <taxon>Embryophyta</taxon>
        <taxon>Tracheophyta</taxon>
        <taxon>Spermatophyta</taxon>
        <taxon>Magnoliopsida</taxon>
        <taxon>Liliopsida</taxon>
        <taxon>Poales</taxon>
        <taxon>Poaceae</taxon>
        <taxon>BOP clade</taxon>
        <taxon>Oryzoideae</taxon>
        <taxon>Oryzeae</taxon>
        <taxon>Oryzinae</taxon>
        <taxon>Oryza</taxon>
    </lineage>
</organism>
<dbReference type="EnsemblPlants" id="OGLUM07G21420.1">
    <property type="protein sequence ID" value="OGLUM07G21420.1"/>
    <property type="gene ID" value="OGLUM07G21420"/>
</dbReference>
<reference evidence="1" key="2">
    <citation type="submission" date="2018-05" db="EMBL/GenBank/DDBJ databases">
        <title>OgluRS3 (Oryza glumaepatula Reference Sequence Version 3).</title>
        <authorList>
            <person name="Zhang J."/>
            <person name="Kudrna D."/>
            <person name="Lee S."/>
            <person name="Talag J."/>
            <person name="Welchert J."/>
            <person name="Wing R.A."/>
        </authorList>
    </citation>
    <scope>NUCLEOTIDE SEQUENCE [LARGE SCALE GENOMIC DNA]</scope>
</reference>
<dbReference type="HOGENOM" id="CLU_2926412_0_0_1"/>
<keyword evidence="2" id="KW-1185">Reference proteome</keyword>
<dbReference type="Gramene" id="OGLUM07G21420.1">
    <property type="protein sequence ID" value="OGLUM07G21420.1"/>
    <property type="gene ID" value="OGLUM07G21420"/>
</dbReference>
<name>A0A0E0AMF7_9ORYZ</name>
<dbReference type="Proteomes" id="UP000026961">
    <property type="component" value="Chromosome 7"/>
</dbReference>
<evidence type="ECO:0000313" key="1">
    <source>
        <dbReference type="EnsemblPlants" id="OGLUM07G21420.1"/>
    </source>
</evidence>
<proteinExistence type="predicted"/>
<reference evidence="1" key="1">
    <citation type="submission" date="2015-04" db="UniProtKB">
        <authorList>
            <consortium name="EnsemblPlants"/>
        </authorList>
    </citation>
    <scope>IDENTIFICATION</scope>
</reference>
<dbReference type="AlphaFoldDB" id="A0A0E0AMF7"/>
<sequence length="61" mass="6639">MLTELPGYVGNVSGALTSHTIWCTHAHTQSGLSNLDPKASIQVRCLPYSLATIFIQLFFST</sequence>